<dbReference type="InterPro" id="IPR044068">
    <property type="entry name" value="CB"/>
</dbReference>
<evidence type="ECO:0000313" key="8">
    <source>
        <dbReference type="EMBL" id="TEU23340.1"/>
    </source>
</evidence>
<sequence>MSAGLEVRGNSIRIWMKPEGSEQIKETLDWTATPENIDKARKLSELIKLEIELGQFSLAKHFPNSKHIQKNQISYFAKIWQEAIIKEVSPSTFDAYKSQLHTHVIPRWGKIHPKDIDTNSVKKWVFELKQTLNAKTVREVVTRLASIHSIWRNEQKIAYNPFETITIQQLDTPEPDPFTKAEINTILDTQTDLDIENLLPCLFWTGLSISEQIPIAWEDIDLDKGTIQISRSYVKGIFRVTKNRRRNREIKLLQPALEALKKQYQLTGNRKGHTVRILQRDNQTYKTERIRFVWLNFEQATNFEYHELRYRWNKHLRKAKVRMRGINQGRHTFASQLLTSGRVPPEWIADQLGHSDTSMIYKHYGKLIAEDAPDYLSQINSYIST</sequence>
<evidence type="ECO:0000259" key="6">
    <source>
        <dbReference type="PROSITE" id="PS51898"/>
    </source>
</evidence>
<dbReference type="EMBL" id="SNTY01000085">
    <property type="protein sequence ID" value="TEU23340.1"/>
    <property type="molecule type" value="Genomic_DNA"/>
</dbReference>
<feature type="domain" description="Tyr recombinase" evidence="6">
    <location>
        <begin position="173"/>
        <end position="377"/>
    </location>
</feature>
<evidence type="ECO:0000256" key="5">
    <source>
        <dbReference type="PROSITE-ProRule" id="PRU01248"/>
    </source>
</evidence>
<dbReference type="SUPFAM" id="SSF56349">
    <property type="entry name" value="DNA breaking-rejoining enzymes"/>
    <property type="match status" value="1"/>
</dbReference>
<dbReference type="PROSITE" id="PS51898">
    <property type="entry name" value="TYR_RECOMBINASE"/>
    <property type="match status" value="1"/>
</dbReference>
<dbReference type="Pfam" id="PF00589">
    <property type="entry name" value="Phage_integrase"/>
    <property type="match status" value="1"/>
</dbReference>
<dbReference type="InterPro" id="IPR022000">
    <property type="entry name" value="Min27-like_integrase_DNA_bind"/>
</dbReference>
<dbReference type="PROSITE" id="PS51900">
    <property type="entry name" value="CB"/>
    <property type="match status" value="1"/>
</dbReference>
<evidence type="ECO:0000256" key="4">
    <source>
        <dbReference type="ARBA" id="ARBA00023172"/>
    </source>
</evidence>
<organism evidence="8 9">
    <name type="scientific">Alkanindiges illinoisensis</name>
    <dbReference type="NCBI Taxonomy" id="197183"/>
    <lineage>
        <taxon>Bacteria</taxon>
        <taxon>Pseudomonadati</taxon>
        <taxon>Pseudomonadota</taxon>
        <taxon>Gammaproteobacteria</taxon>
        <taxon>Moraxellales</taxon>
        <taxon>Moraxellaceae</taxon>
        <taxon>Alkanindiges</taxon>
    </lineage>
</organism>
<evidence type="ECO:0000256" key="1">
    <source>
        <dbReference type="ARBA" id="ARBA00008857"/>
    </source>
</evidence>
<dbReference type="Pfam" id="PF14659">
    <property type="entry name" value="Phage_int_SAM_3"/>
    <property type="match status" value="1"/>
</dbReference>
<dbReference type="InterPro" id="IPR004107">
    <property type="entry name" value="Integrase_SAM-like_N"/>
</dbReference>
<dbReference type="PANTHER" id="PTHR30629">
    <property type="entry name" value="PROPHAGE INTEGRASE"/>
    <property type="match status" value="1"/>
</dbReference>
<evidence type="ECO:0000259" key="7">
    <source>
        <dbReference type="PROSITE" id="PS51900"/>
    </source>
</evidence>
<feature type="domain" description="Core-binding (CB)" evidence="7">
    <location>
        <begin position="71"/>
        <end position="152"/>
    </location>
</feature>
<evidence type="ECO:0000256" key="2">
    <source>
        <dbReference type="ARBA" id="ARBA00022908"/>
    </source>
</evidence>
<reference evidence="8 9" key="1">
    <citation type="submission" date="2019-03" db="EMBL/GenBank/DDBJ databases">
        <title>Alkanindiges illinoisensis: a potential pathogenic isolated from ascites of a gastric cancer patient with abdominal metastasis.</title>
        <authorList>
            <person name="Hu X."/>
            <person name="Yang B."/>
            <person name="Yan X."/>
            <person name="Lin L."/>
            <person name="Zhao H."/>
            <person name="Zhou F."/>
            <person name="Su B."/>
            <person name="Chen J."/>
            <person name="Rui Y."/>
            <person name="Wang Q."/>
            <person name="Zheng L."/>
        </authorList>
    </citation>
    <scope>NUCLEOTIDE SEQUENCE [LARGE SCALE GENOMIC DNA]</scope>
    <source>
        <strain evidence="8 9">NFYY 23406</strain>
    </source>
</reference>
<dbReference type="InterPro" id="IPR010998">
    <property type="entry name" value="Integrase_recombinase_N"/>
</dbReference>
<dbReference type="GO" id="GO:0015074">
    <property type="term" value="P:DNA integration"/>
    <property type="evidence" value="ECO:0007669"/>
    <property type="project" value="UniProtKB-KW"/>
</dbReference>
<dbReference type="CDD" id="cd01189">
    <property type="entry name" value="INT_ICEBs1_C_like"/>
    <property type="match status" value="1"/>
</dbReference>
<dbReference type="PANTHER" id="PTHR30629:SF2">
    <property type="entry name" value="PROPHAGE INTEGRASE INTS-RELATED"/>
    <property type="match status" value="1"/>
</dbReference>
<dbReference type="Pfam" id="PF12167">
    <property type="entry name" value="Arm-DNA-bind_2"/>
    <property type="match status" value="1"/>
</dbReference>
<dbReference type="OrthoDB" id="5391994at2"/>
<dbReference type="GO" id="GO:0006310">
    <property type="term" value="P:DNA recombination"/>
    <property type="evidence" value="ECO:0007669"/>
    <property type="project" value="UniProtKB-KW"/>
</dbReference>
<dbReference type="GO" id="GO:0003677">
    <property type="term" value="F:DNA binding"/>
    <property type="evidence" value="ECO:0007669"/>
    <property type="project" value="UniProtKB-UniRule"/>
</dbReference>
<keyword evidence="2" id="KW-0229">DNA integration</keyword>
<dbReference type="AlphaFoldDB" id="A0A4Y7X8S2"/>
<comment type="similarity">
    <text evidence="1">Belongs to the 'phage' integrase family.</text>
</comment>
<accession>A0A4Y7X8S2</accession>
<evidence type="ECO:0000256" key="3">
    <source>
        <dbReference type="ARBA" id="ARBA00023125"/>
    </source>
</evidence>
<protein>
    <submittedName>
        <fullName evidence="8">Site-specific integrase</fullName>
    </submittedName>
</protein>
<keyword evidence="9" id="KW-1185">Reference proteome</keyword>
<comment type="caution">
    <text evidence="8">The sequence shown here is derived from an EMBL/GenBank/DDBJ whole genome shotgun (WGS) entry which is preliminary data.</text>
</comment>
<evidence type="ECO:0000313" key="9">
    <source>
        <dbReference type="Proteomes" id="UP000297834"/>
    </source>
</evidence>
<dbReference type="InterPro" id="IPR011010">
    <property type="entry name" value="DNA_brk_join_enz"/>
</dbReference>
<keyword evidence="4" id="KW-0233">DNA recombination</keyword>
<dbReference type="InterPro" id="IPR050808">
    <property type="entry name" value="Phage_Integrase"/>
</dbReference>
<gene>
    <name evidence="8" type="ORF">E2B99_13555</name>
</gene>
<dbReference type="RefSeq" id="WP_134245744.1">
    <property type="nucleotide sequence ID" value="NZ_SNTY01000085.1"/>
</dbReference>
<dbReference type="STRING" id="1120977.GCA_000619845_01505"/>
<dbReference type="InterPro" id="IPR002104">
    <property type="entry name" value="Integrase_catalytic"/>
</dbReference>
<proteinExistence type="inferred from homology"/>
<keyword evidence="3 5" id="KW-0238">DNA-binding</keyword>
<dbReference type="Gene3D" id="1.10.150.130">
    <property type="match status" value="1"/>
</dbReference>
<name>A0A4Y7X8S2_9GAMM</name>
<dbReference type="InterPro" id="IPR013762">
    <property type="entry name" value="Integrase-like_cat_sf"/>
</dbReference>
<dbReference type="Gene3D" id="1.10.443.10">
    <property type="entry name" value="Intergrase catalytic core"/>
    <property type="match status" value="1"/>
</dbReference>
<dbReference type="Proteomes" id="UP000297834">
    <property type="component" value="Unassembled WGS sequence"/>
</dbReference>